<protein>
    <submittedName>
        <fullName evidence="1">Uncharacterized protein</fullName>
    </submittedName>
</protein>
<evidence type="ECO:0000313" key="2">
    <source>
        <dbReference type="Proteomes" id="UP000805649"/>
    </source>
</evidence>
<sequence>MQLSTKTIVFAAAIYWASAVSAACNFYDGGCPPNTCFFRATDVQVVCCDNGEC</sequence>
<accession>A0ACC3ZGV0</accession>
<evidence type="ECO:0000313" key="1">
    <source>
        <dbReference type="EMBL" id="KAL0943245.1"/>
    </source>
</evidence>
<dbReference type="Proteomes" id="UP000805649">
    <property type="component" value="Unassembled WGS sequence"/>
</dbReference>
<proteinExistence type="predicted"/>
<comment type="caution">
    <text evidence="1">The sequence shown here is derived from an EMBL/GenBank/DDBJ whole genome shotgun (WGS) entry which is preliminary data.</text>
</comment>
<keyword evidence="2" id="KW-1185">Reference proteome</keyword>
<dbReference type="EMBL" id="VUJX02000001">
    <property type="protein sequence ID" value="KAL0943245.1"/>
    <property type="molecule type" value="Genomic_DNA"/>
</dbReference>
<organism evidence="1 2">
    <name type="scientific">Colletotrichum truncatum</name>
    <name type="common">Anthracnose fungus</name>
    <name type="synonym">Colletotrichum capsici</name>
    <dbReference type="NCBI Taxonomy" id="5467"/>
    <lineage>
        <taxon>Eukaryota</taxon>
        <taxon>Fungi</taxon>
        <taxon>Dikarya</taxon>
        <taxon>Ascomycota</taxon>
        <taxon>Pezizomycotina</taxon>
        <taxon>Sordariomycetes</taxon>
        <taxon>Hypocreomycetidae</taxon>
        <taxon>Glomerellales</taxon>
        <taxon>Glomerellaceae</taxon>
        <taxon>Colletotrichum</taxon>
        <taxon>Colletotrichum truncatum species complex</taxon>
    </lineage>
</organism>
<name>A0ACC3ZGV0_COLTU</name>
<gene>
    <name evidence="1" type="ORF">CTRU02_201131</name>
</gene>
<reference evidence="1 2" key="1">
    <citation type="journal article" date="2020" name="Phytopathology">
        <title>Genome Sequence Resources of Colletotrichum truncatum, C. plurivorum, C. musicola, and C. sojae: Four Species Pathogenic to Soybean (Glycine max).</title>
        <authorList>
            <person name="Rogerio F."/>
            <person name="Boufleur T.R."/>
            <person name="Ciampi-Guillardi M."/>
            <person name="Sukno S.A."/>
            <person name="Thon M.R."/>
            <person name="Massola Junior N.S."/>
            <person name="Baroncelli R."/>
        </authorList>
    </citation>
    <scope>NUCLEOTIDE SEQUENCE [LARGE SCALE GENOMIC DNA]</scope>
    <source>
        <strain evidence="1 2">CMES1059</strain>
    </source>
</reference>